<gene>
    <name evidence="1" type="ORF">INT43_004309</name>
</gene>
<dbReference type="CDD" id="cd07530">
    <property type="entry name" value="HAD_Pase_UmpH-like"/>
    <property type="match status" value="1"/>
</dbReference>
<evidence type="ECO:0000313" key="1">
    <source>
        <dbReference type="EMBL" id="KAG2174286.1"/>
    </source>
</evidence>
<accession>A0A8H7PJ79</accession>
<dbReference type="Pfam" id="PF13344">
    <property type="entry name" value="Hydrolase_6"/>
    <property type="match status" value="1"/>
</dbReference>
<organism evidence="1 2">
    <name type="scientific">Mortierella isabellina</name>
    <name type="common">Filamentous fungus</name>
    <name type="synonym">Umbelopsis isabellina</name>
    <dbReference type="NCBI Taxonomy" id="91625"/>
    <lineage>
        <taxon>Eukaryota</taxon>
        <taxon>Fungi</taxon>
        <taxon>Fungi incertae sedis</taxon>
        <taxon>Mucoromycota</taxon>
        <taxon>Mucoromycotina</taxon>
        <taxon>Umbelopsidomycetes</taxon>
        <taxon>Umbelopsidales</taxon>
        <taxon>Umbelopsidaceae</taxon>
        <taxon>Umbelopsis</taxon>
    </lineage>
</organism>
<proteinExistence type="predicted"/>
<dbReference type="Pfam" id="PF13242">
    <property type="entry name" value="Hydrolase_like"/>
    <property type="match status" value="1"/>
</dbReference>
<dbReference type="GO" id="GO:0005737">
    <property type="term" value="C:cytoplasm"/>
    <property type="evidence" value="ECO:0007669"/>
    <property type="project" value="TreeGrafter"/>
</dbReference>
<name>A0A8H7PJ79_MORIS</name>
<dbReference type="InterPro" id="IPR006357">
    <property type="entry name" value="HAD-SF_hydro_IIA"/>
</dbReference>
<keyword evidence="2" id="KW-1185">Reference proteome</keyword>
<sequence length="351" mass="38388">MSHTTFNDKTETIPASDNVFEQEAGDSSFQQHIASQLQAPSAGNSSPRKLSTSVAKGEALLNDENVHTKLLSTIRTKKGYIIDMDGVIYHGSKLLPGAKEFVNFLIKNNKKFLFLTNNSAPTPRELQQKLGRLGIDVEEDKFYTAALATAQFLKSQMPEGGTVYVIGEPGLTFALYEQGFYMNDVNPDYVVLGEGPSYNYEKLCKAVNLVNKGAKLIATNLDVETLNSSGEHIPSCGAFAACVELVTKTKAFFCGKPSALIMRYAQHALGLNRQETCIIGDRMDTDVVAGVNSQIDPVLVLSGVTKIEDLRSFPYRPFVVLKGVFEIPSDDDANKVTNAELEEAGRRLSMI</sequence>
<dbReference type="PANTHER" id="PTHR19288">
    <property type="entry name" value="4-NITROPHENYLPHOSPHATASE-RELATED"/>
    <property type="match status" value="1"/>
</dbReference>
<dbReference type="InterPro" id="IPR036412">
    <property type="entry name" value="HAD-like_sf"/>
</dbReference>
<dbReference type="AlphaFoldDB" id="A0A8H7PJ79"/>
<dbReference type="EMBL" id="JAEPQZ010000013">
    <property type="protein sequence ID" value="KAG2174286.1"/>
    <property type="molecule type" value="Genomic_DNA"/>
</dbReference>
<dbReference type="Gene3D" id="3.40.50.1000">
    <property type="entry name" value="HAD superfamily/HAD-like"/>
    <property type="match status" value="2"/>
</dbReference>
<dbReference type="NCBIfam" id="TIGR01460">
    <property type="entry name" value="HAD-SF-IIA"/>
    <property type="match status" value="1"/>
</dbReference>
<comment type="caution">
    <text evidence="1">The sequence shown here is derived from an EMBL/GenBank/DDBJ whole genome shotgun (WGS) entry which is preliminary data.</text>
</comment>
<dbReference type="InterPro" id="IPR023214">
    <property type="entry name" value="HAD_sf"/>
</dbReference>
<evidence type="ECO:0000313" key="2">
    <source>
        <dbReference type="Proteomes" id="UP000654370"/>
    </source>
</evidence>
<evidence type="ECO:0008006" key="3">
    <source>
        <dbReference type="Google" id="ProtNLM"/>
    </source>
</evidence>
<protein>
    <recommendedName>
        <fullName evidence="3">4-nitrophenylphosphatase</fullName>
    </recommendedName>
</protein>
<dbReference type="OrthoDB" id="10251048at2759"/>
<dbReference type="Proteomes" id="UP000654370">
    <property type="component" value="Unassembled WGS sequence"/>
</dbReference>
<dbReference type="SUPFAM" id="SSF56784">
    <property type="entry name" value="HAD-like"/>
    <property type="match status" value="1"/>
</dbReference>
<dbReference type="GO" id="GO:0016791">
    <property type="term" value="F:phosphatase activity"/>
    <property type="evidence" value="ECO:0007669"/>
    <property type="project" value="TreeGrafter"/>
</dbReference>
<reference evidence="1" key="1">
    <citation type="submission" date="2020-12" db="EMBL/GenBank/DDBJ databases">
        <title>Metabolic potential, ecology and presence of endohyphal bacteria is reflected in genomic diversity of Mucoromycotina.</title>
        <authorList>
            <person name="Muszewska A."/>
            <person name="Okrasinska A."/>
            <person name="Steczkiewicz K."/>
            <person name="Drgas O."/>
            <person name="Orlowska M."/>
            <person name="Perlinska-Lenart U."/>
            <person name="Aleksandrzak-Piekarczyk T."/>
            <person name="Szatraj K."/>
            <person name="Zielenkiewicz U."/>
            <person name="Pilsyk S."/>
            <person name="Malc E."/>
            <person name="Mieczkowski P."/>
            <person name="Kruszewska J.S."/>
            <person name="Biernat P."/>
            <person name="Pawlowska J."/>
        </authorList>
    </citation>
    <scope>NUCLEOTIDE SEQUENCE</scope>
    <source>
        <strain evidence="1">WA0000067209</strain>
    </source>
</reference>
<dbReference type="PANTHER" id="PTHR19288:SF46">
    <property type="entry name" value="HALOACID DEHALOGENASE-LIKE HYDROLASE DOMAIN-CONTAINING PROTEIN 2"/>
    <property type="match status" value="1"/>
</dbReference>